<dbReference type="EC" id="2.7.7.105" evidence="5"/>
<feature type="binding site" evidence="5">
    <location>
        <position position="174"/>
    </location>
    <ligand>
        <name>phosphoenolpyruvate</name>
        <dbReference type="ChEBI" id="CHEBI:58702"/>
    </ligand>
</feature>
<dbReference type="EMBL" id="JAMZDX010000001">
    <property type="protein sequence ID" value="MCP2307721.1"/>
    <property type="molecule type" value="Genomic_DNA"/>
</dbReference>
<comment type="function">
    <text evidence="5">Guanylyltransferase that catalyzes the activation of phosphoenolpyruvate (PEP) as enolpyruvoyl-2-diphospho-5'-guanosine, via the condensation of PEP with GTP. It is involved in the biosynthesis of coenzyme F420, a hydride carrier cofactor.</text>
</comment>
<accession>A0ABT1ISZ4</accession>
<evidence type="ECO:0000256" key="3">
    <source>
        <dbReference type="ARBA" id="ARBA00022741"/>
    </source>
</evidence>
<dbReference type="HAMAP" id="MF_02114">
    <property type="entry name" value="CofC"/>
    <property type="match status" value="1"/>
</dbReference>
<comment type="similarity">
    <text evidence="5">Belongs to the CofC family.</text>
</comment>
<comment type="caution">
    <text evidence="7">The sequence shown here is derived from an EMBL/GenBank/DDBJ whole genome shotgun (WGS) entry which is preliminary data.</text>
</comment>
<evidence type="ECO:0000259" key="6">
    <source>
        <dbReference type="Pfam" id="PF12804"/>
    </source>
</evidence>
<dbReference type="PANTHER" id="PTHR40392">
    <property type="entry name" value="2-PHOSPHO-L-LACTATE GUANYLYLTRANSFERASE"/>
    <property type="match status" value="1"/>
</dbReference>
<dbReference type="SUPFAM" id="SSF53448">
    <property type="entry name" value="Nucleotide-diphospho-sugar transferases"/>
    <property type="match status" value="1"/>
</dbReference>
<evidence type="ECO:0000256" key="2">
    <source>
        <dbReference type="ARBA" id="ARBA00022695"/>
    </source>
</evidence>
<sequence>MTEDTVRPTGTLPPDPATGWSLVLPVKPLELAKSRLAGFPGARRPDLALAFALDTVAAALSCPAVERVLVVTRDATAGPRLAALGATVVGDEPGGGLNPALAHGALRARRLAPYAPVATLSADLPALRPAELARVLAAVPAGGRAFLPDAPGTGTTLLACFPGSALRPAFGPTSRRDHAAGGAAELALPDVPSVRRDVDTAADLREALALGVGVHTAALLAAGRSPGAPAGARYAAAMQATAFTFDPATRTGSVLLDDGTPVPFDAAAFDAGGLRLLRPGQRVRIRTEGAGDARRVVFVTLQTFPDPEAPAA</sequence>
<keyword evidence="3 5" id="KW-0547">Nucleotide-binding</keyword>
<evidence type="ECO:0000256" key="1">
    <source>
        <dbReference type="ARBA" id="ARBA00022679"/>
    </source>
</evidence>
<comment type="catalytic activity">
    <reaction evidence="5">
        <text>phosphoenolpyruvate + GTP + H(+) = enolpyruvoyl-2-diphospho-5'-guanosine + diphosphate</text>
        <dbReference type="Rhea" id="RHEA:30519"/>
        <dbReference type="ChEBI" id="CHEBI:15378"/>
        <dbReference type="ChEBI" id="CHEBI:33019"/>
        <dbReference type="ChEBI" id="CHEBI:37565"/>
        <dbReference type="ChEBI" id="CHEBI:58702"/>
        <dbReference type="ChEBI" id="CHEBI:143701"/>
        <dbReference type="EC" id="2.7.7.105"/>
    </reaction>
</comment>
<reference evidence="7 8" key="1">
    <citation type="submission" date="2022-06" db="EMBL/GenBank/DDBJ databases">
        <title>Sequencing the genomes of 1000 actinobacteria strains.</title>
        <authorList>
            <person name="Klenk H.-P."/>
        </authorList>
    </citation>
    <scope>NUCLEOTIDE SEQUENCE [LARGE SCALE GENOMIC DNA]</scope>
    <source>
        <strain evidence="7 8">DSM 41656</strain>
    </source>
</reference>
<dbReference type="Gene3D" id="3.90.550.10">
    <property type="entry name" value="Spore Coat Polysaccharide Biosynthesis Protein SpsA, Chain A"/>
    <property type="match status" value="1"/>
</dbReference>
<feature type="domain" description="MobA-like NTP transferase" evidence="6">
    <location>
        <begin position="56"/>
        <end position="166"/>
    </location>
</feature>
<evidence type="ECO:0000313" key="7">
    <source>
        <dbReference type="EMBL" id="MCP2307721.1"/>
    </source>
</evidence>
<feature type="binding site" evidence="5">
    <location>
        <position position="155"/>
    </location>
    <ligand>
        <name>phosphoenolpyruvate</name>
        <dbReference type="ChEBI" id="CHEBI:58702"/>
    </ligand>
</feature>
<dbReference type="NCBIfam" id="TIGR03552">
    <property type="entry name" value="F420_cofC"/>
    <property type="match status" value="1"/>
</dbReference>
<dbReference type="InterPro" id="IPR029044">
    <property type="entry name" value="Nucleotide-diphossugar_trans"/>
</dbReference>
<dbReference type="InterPro" id="IPR025877">
    <property type="entry name" value="MobA-like_NTP_Trfase"/>
</dbReference>
<protein>
    <recommendedName>
        <fullName evidence="5">Phosphoenolpyruvate guanylyltransferase</fullName>
        <shortName evidence="5">PEP guanylyltransferase</shortName>
        <ecNumber evidence="5">2.7.7.105</ecNumber>
    </recommendedName>
</protein>
<keyword evidence="2 5" id="KW-0548">Nucleotidyltransferase</keyword>
<organism evidence="7 8">
    <name type="scientific">Kitasatospora paracochleata</name>
    <dbReference type="NCBI Taxonomy" id="58354"/>
    <lineage>
        <taxon>Bacteria</taxon>
        <taxon>Bacillati</taxon>
        <taxon>Actinomycetota</taxon>
        <taxon>Actinomycetes</taxon>
        <taxon>Kitasatosporales</taxon>
        <taxon>Streptomycetaceae</taxon>
        <taxon>Kitasatospora</taxon>
    </lineage>
</organism>
<dbReference type="InterPro" id="IPR002835">
    <property type="entry name" value="CofC"/>
</dbReference>
<comment type="pathway">
    <text evidence="5">Cofactor biosynthesis; coenzyme F420 biosynthesis.</text>
</comment>
<dbReference type="PANTHER" id="PTHR40392:SF1">
    <property type="entry name" value="2-PHOSPHO-L-LACTATE GUANYLYLTRANSFERASE"/>
    <property type="match status" value="1"/>
</dbReference>
<keyword evidence="8" id="KW-1185">Reference proteome</keyword>
<name>A0ABT1ISZ4_9ACTN</name>
<keyword evidence="4 5" id="KW-0342">GTP-binding</keyword>
<dbReference type="GO" id="GO:0043814">
    <property type="term" value="F:phospholactate guanylyltransferase activity"/>
    <property type="evidence" value="ECO:0007669"/>
    <property type="project" value="UniProtKB-EC"/>
</dbReference>
<evidence type="ECO:0000256" key="4">
    <source>
        <dbReference type="ARBA" id="ARBA00023134"/>
    </source>
</evidence>
<evidence type="ECO:0000256" key="5">
    <source>
        <dbReference type="HAMAP-Rule" id="MF_02114"/>
    </source>
</evidence>
<gene>
    <name evidence="5" type="primary">fbiD</name>
    <name evidence="7" type="ORF">FHR36_000813</name>
</gene>
<dbReference type="Proteomes" id="UP001206483">
    <property type="component" value="Unassembled WGS sequence"/>
</dbReference>
<feature type="binding site" evidence="5">
    <location>
        <position position="171"/>
    </location>
    <ligand>
        <name>phosphoenolpyruvate</name>
        <dbReference type="ChEBI" id="CHEBI:58702"/>
    </ligand>
</feature>
<keyword evidence="1 5" id="KW-0808">Transferase</keyword>
<dbReference type="Pfam" id="PF12804">
    <property type="entry name" value="NTP_transf_3"/>
    <property type="match status" value="1"/>
</dbReference>
<proteinExistence type="inferred from homology"/>
<evidence type="ECO:0000313" key="8">
    <source>
        <dbReference type="Proteomes" id="UP001206483"/>
    </source>
</evidence>